<organism evidence="2 3">
    <name type="scientific">Ruminiclostridium hungatei</name>
    <name type="common">Clostridium hungatei</name>
    <dbReference type="NCBI Taxonomy" id="48256"/>
    <lineage>
        <taxon>Bacteria</taxon>
        <taxon>Bacillati</taxon>
        <taxon>Bacillota</taxon>
        <taxon>Clostridia</taxon>
        <taxon>Eubacteriales</taxon>
        <taxon>Oscillospiraceae</taxon>
        <taxon>Ruminiclostridium</taxon>
    </lineage>
</organism>
<keyword evidence="3" id="KW-1185">Reference proteome</keyword>
<feature type="chain" id="PRO_5039671794" evidence="1">
    <location>
        <begin position="23"/>
        <end position="246"/>
    </location>
</feature>
<gene>
    <name evidence="2" type="ORF">CLHUN_41280</name>
</gene>
<proteinExistence type="predicted"/>
<accession>A0A1V4SE49</accession>
<name>A0A1V4SE49_RUMHU</name>
<evidence type="ECO:0000313" key="3">
    <source>
        <dbReference type="Proteomes" id="UP000191554"/>
    </source>
</evidence>
<evidence type="ECO:0000313" key="2">
    <source>
        <dbReference type="EMBL" id="OPX42013.1"/>
    </source>
</evidence>
<keyword evidence="1" id="KW-0732">Signal</keyword>
<comment type="caution">
    <text evidence="2">The sequence shown here is derived from an EMBL/GenBank/DDBJ whole genome shotgun (WGS) entry which is preliminary data.</text>
</comment>
<dbReference type="EMBL" id="MZGX01000037">
    <property type="protein sequence ID" value="OPX42013.1"/>
    <property type="molecule type" value="Genomic_DNA"/>
</dbReference>
<reference evidence="2 3" key="1">
    <citation type="submission" date="2017-03" db="EMBL/GenBank/DDBJ databases">
        <title>Genome sequence of Clostridium hungatei DSM 14427.</title>
        <authorList>
            <person name="Poehlein A."/>
            <person name="Daniel R."/>
        </authorList>
    </citation>
    <scope>NUCLEOTIDE SEQUENCE [LARGE SCALE GENOMIC DNA]</scope>
    <source>
        <strain evidence="2 3">DSM 14427</strain>
    </source>
</reference>
<dbReference type="Proteomes" id="UP000191554">
    <property type="component" value="Unassembled WGS sequence"/>
</dbReference>
<feature type="signal peptide" evidence="1">
    <location>
        <begin position="1"/>
        <end position="22"/>
    </location>
</feature>
<dbReference type="AlphaFoldDB" id="A0A1V4SE49"/>
<evidence type="ECO:0000256" key="1">
    <source>
        <dbReference type="SAM" id="SignalP"/>
    </source>
</evidence>
<dbReference type="STRING" id="48256.CLHUN_41280"/>
<dbReference type="OrthoDB" id="2082654at2"/>
<sequence length="246" mass="26560">MKRIISGILIIFLLASGIPCFAQEVDSKVILPIPYEPTTTLFSFASDSNHNGPTFKGYAGTTTIAGGAEVDLLIDTNNDNYGGLITILSNFNLKGEGYDYNVFNIGSQYLHVWKFYSEMNFTQAGALTSANASKDILGIGFKEGVLTSWSPSPYTLGETMTLQCSQSADPSIYMNAYPLLNGIGIPSYYLSGSKDVAFTFTNVRSLEPNGNANNLVNLSKGIFKDNWKAEGSFSASAAAEKMIILD</sequence>
<protein>
    <submittedName>
        <fullName evidence="2">Uncharacterized protein</fullName>
    </submittedName>
</protein>
<dbReference type="RefSeq" id="WP_080066576.1">
    <property type="nucleotide sequence ID" value="NZ_MZGX01000037.1"/>
</dbReference>